<dbReference type="Proteomes" id="UP000681343">
    <property type="component" value="Chromosome"/>
</dbReference>
<keyword evidence="1" id="KW-0812">Transmembrane</keyword>
<keyword evidence="3" id="KW-1185">Reference proteome</keyword>
<protein>
    <submittedName>
        <fullName evidence="2">Uncharacterized protein</fullName>
    </submittedName>
</protein>
<feature type="transmembrane region" description="Helical" evidence="1">
    <location>
        <begin position="279"/>
        <end position="297"/>
    </location>
</feature>
<evidence type="ECO:0000313" key="3">
    <source>
        <dbReference type="Proteomes" id="UP000681343"/>
    </source>
</evidence>
<reference evidence="2" key="1">
    <citation type="submission" date="2020-09" db="EMBL/GenBank/DDBJ databases">
        <title>New species isolated from human feces.</title>
        <authorList>
            <person name="Kitahara M."/>
            <person name="Shigeno Y."/>
            <person name="Shime M."/>
            <person name="Matsumoto Y."/>
            <person name="Nakamura S."/>
            <person name="Motooka D."/>
            <person name="Fukuoka S."/>
            <person name="Nishikawa H."/>
            <person name="Benno Y."/>
        </authorList>
    </citation>
    <scope>NUCLEOTIDE SEQUENCE</scope>
    <source>
        <strain evidence="2">MM35</strain>
    </source>
</reference>
<organism evidence="2 3">
    <name type="scientific">Vescimonas fastidiosa</name>
    <dbReference type="NCBI Taxonomy" id="2714353"/>
    <lineage>
        <taxon>Bacteria</taxon>
        <taxon>Bacillati</taxon>
        <taxon>Bacillota</taxon>
        <taxon>Clostridia</taxon>
        <taxon>Eubacteriales</taxon>
        <taxon>Oscillospiraceae</taxon>
        <taxon>Vescimonas</taxon>
    </lineage>
</organism>
<dbReference type="EMBL" id="AP023415">
    <property type="protein sequence ID" value="BCK78162.1"/>
    <property type="molecule type" value="Genomic_DNA"/>
</dbReference>
<evidence type="ECO:0000313" key="2">
    <source>
        <dbReference type="EMBL" id="BCK78162.1"/>
    </source>
</evidence>
<sequence>MTIGYDGTQSEIGSIAGRMQGTVENCVSYATVKGVNYVGGIIGTRDNAMGICTVNNCTFGGTVEATGSYVGGIMGGGYGVNSSAPNGIRTTVTDCKVTDTASVTGQENVGGILGGDGFVAQAWNGYSFKNNTFLGKIKGESNVGGIIGYYRSLNKFDNISNNIYAADCGATKGIAAVQYVDTNQFANLTEKDGTTYFNTSKMEINMRDTNTLYLYANDGTLMKGPTVRGCDWKADHNRTDDPLGKDAVKLCRSTNESLLPDDNGAGTPGNTPATGDTGVLVWVIALPVTILAAAFVLKRKEREA</sequence>
<dbReference type="RefSeq" id="WP_212818738.1">
    <property type="nucleotide sequence ID" value="NZ_AP023415.1"/>
</dbReference>
<dbReference type="Gene3D" id="2.160.20.110">
    <property type="match status" value="1"/>
</dbReference>
<dbReference type="AlphaFoldDB" id="A0A810PVM3"/>
<name>A0A810PVM3_9FIRM</name>
<keyword evidence="1" id="KW-1133">Transmembrane helix</keyword>
<dbReference type="KEGG" id="vfa:MM35RIKEN_03540"/>
<keyword evidence="1" id="KW-0472">Membrane</keyword>
<proteinExistence type="predicted"/>
<evidence type="ECO:0000256" key="1">
    <source>
        <dbReference type="SAM" id="Phobius"/>
    </source>
</evidence>
<accession>A0A810PVM3</accession>
<gene>
    <name evidence="2" type="ORF">MM35RIKEN_03540</name>
</gene>